<keyword evidence="5 7" id="KW-0472">Membrane</keyword>
<feature type="region of interest" description="Disordered" evidence="6">
    <location>
        <begin position="451"/>
        <end position="473"/>
    </location>
</feature>
<dbReference type="Gene3D" id="1.20.1740.10">
    <property type="entry name" value="Amino acid/polyamine transporter I"/>
    <property type="match status" value="1"/>
</dbReference>
<dbReference type="AlphaFoldDB" id="A0A941AZU6"/>
<evidence type="ECO:0000256" key="1">
    <source>
        <dbReference type="ARBA" id="ARBA00004141"/>
    </source>
</evidence>
<feature type="transmembrane region" description="Helical" evidence="7">
    <location>
        <begin position="392"/>
        <end position="413"/>
    </location>
</feature>
<evidence type="ECO:0000313" key="8">
    <source>
        <dbReference type="EMBL" id="MBQ0825881.1"/>
    </source>
</evidence>
<feature type="transmembrane region" description="Helical" evidence="7">
    <location>
        <begin position="185"/>
        <end position="206"/>
    </location>
</feature>
<dbReference type="Proteomes" id="UP000677875">
    <property type="component" value="Unassembled WGS sequence"/>
</dbReference>
<comment type="caution">
    <text evidence="8">The sequence shown here is derived from an EMBL/GenBank/DDBJ whole genome shotgun (WGS) entry which is preliminary data.</text>
</comment>
<dbReference type="GO" id="GO:0022857">
    <property type="term" value="F:transmembrane transporter activity"/>
    <property type="evidence" value="ECO:0007669"/>
    <property type="project" value="InterPro"/>
</dbReference>
<evidence type="ECO:0000256" key="3">
    <source>
        <dbReference type="ARBA" id="ARBA00022692"/>
    </source>
</evidence>
<feature type="transmembrane region" description="Helical" evidence="7">
    <location>
        <begin position="33"/>
        <end position="55"/>
    </location>
</feature>
<evidence type="ECO:0000256" key="5">
    <source>
        <dbReference type="ARBA" id="ARBA00023136"/>
    </source>
</evidence>
<evidence type="ECO:0000256" key="7">
    <source>
        <dbReference type="SAM" id="Phobius"/>
    </source>
</evidence>
<proteinExistence type="predicted"/>
<dbReference type="Pfam" id="PF13520">
    <property type="entry name" value="AA_permease_2"/>
    <property type="match status" value="1"/>
</dbReference>
<feature type="compositionally biased region" description="Acidic residues" evidence="6">
    <location>
        <begin position="452"/>
        <end position="467"/>
    </location>
</feature>
<keyword evidence="2" id="KW-0813">Transport</keyword>
<feature type="transmembrane region" description="Helical" evidence="7">
    <location>
        <begin position="114"/>
        <end position="133"/>
    </location>
</feature>
<feature type="transmembrane region" description="Helical" evidence="7">
    <location>
        <begin position="425"/>
        <end position="442"/>
    </location>
</feature>
<keyword evidence="4 7" id="KW-1133">Transmembrane helix</keyword>
<sequence length="473" mass="51022">MWSSFAFAFAFISPIVAMYGIYGLSLSTAGPGFWWTFVAVGCGQLLVALAFAELVSRWPLEGSVYQWSRRLFNDAVGWMAGWVYMWALVIIMATVAYAGAGFVAQAAGLDSPTAVQQSLIAAGVLMLGSFANVRGRGLLKALMMASIAAEIVGSVGLGVYLLLFHRHQDFSVLFHGADLTSGWSMSYLVGPFLAALAFTGWSLLGFESAGAIAEEVKDPRRSVPKAMIFSILFIAFVIAFASLSVTLAVPDFDAITSGEVGDPVYYVLESALGPAAVRPVLLMFVIGFLASFLALQASASRVIWSFARDNALPASRHLSRLTVSQAQPVVAILVTAVVGMFVYLVSATDIYSVLVTFTAGGYYLAFLFPLVGSVIARLTGRWTPGPWNLGRFGTPVAVLAALWAGFEFTNIVWPRTVSEHWYLNWAFFVAMGALVVAGVFVLRSRRDRMTLSDDDGPAEQAEQDDTDPERQPV</sequence>
<dbReference type="RefSeq" id="WP_210868519.1">
    <property type="nucleotide sequence ID" value="NZ_JAGPNL010000001.1"/>
</dbReference>
<keyword evidence="9" id="KW-1185">Reference proteome</keyword>
<feature type="transmembrane region" description="Helical" evidence="7">
    <location>
        <begin position="280"/>
        <end position="304"/>
    </location>
</feature>
<name>A0A941AZU6_9ACTN</name>
<comment type="subcellular location">
    <subcellularLocation>
        <location evidence="1">Membrane</location>
        <topology evidence="1">Multi-pass membrane protein</topology>
    </subcellularLocation>
</comment>
<feature type="transmembrane region" description="Helical" evidence="7">
    <location>
        <begin position="76"/>
        <end position="102"/>
    </location>
</feature>
<feature type="transmembrane region" description="Helical" evidence="7">
    <location>
        <begin position="325"/>
        <end position="344"/>
    </location>
</feature>
<dbReference type="PIRSF" id="PIRSF006060">
    <property type="entry name" value="AA_transporter"/>
    <property type="match status" value="1"/>
</dbReference>
<protein>
    <submittedName>
        <fullName evidence="8">Amino acid permease</fullName>
    </submittedName>
</protein>
<gene>
    <name evidence="8" type="ORF">J5Y05_05070</name>
</gene>
<dbReference type="InterPro" id="IPR002293">
    <property type="entry name" value="AA/rel_permease1"/>
</dbReference>
<dbReference type="PANTHER" id="PTHR45649">
    <property type="entry name" value="AMINO-ACID PERMEASE BAT1"/>
    <property type="match status" value="1"/>
</dbReference>
<dbReference type="PANTHER" id="PTHR45649:SF26">
    <property type="entry name" value="OS04G0435100 PROTEIN"/>
    <property type="match status" value="1"/>
</dbReference>
<feature type="transmembrane region" description="Helical" evidence="7">
    <location>
        <begin position="350"/>
        <end position="371"/>
    </location>
</feature>
<evidence type="ECO:0000256" key="4">
    <source>
        <dbReference type="ARBA" id="ARBA00022989"/>
    </source>
</evidence>
<evidence type="ECO:0000256" key="2">
    <source>
        <dbReference type="ARBA" id="ARBA00022448"/>
    </source>
</evidence>
<feature type="transmembrane region" description="Helical" evidence="7">
    <location>
        <begin position="227"/>
        <end position="249"/>
    </location>
</feature>
<reference evidence="8" key="1">
    <citation type="submission" date="2021-04" db="EMBL/GenBank/DDBJ databases">
        <title>Genome seq and assembly of Streptomyces sp. RG38.</title>
        <authorList>
            <person name="Chhetri G."/>
        </authorList>
    </citation>
    <scope>NUCLEOTIDE SEQUENCE</scope>
    <source>
        <strain evidence="8">RG38</strain>
    </source>
</reference>
<accession>A0A941AZU6</accession>
<evidence type="ECO:0000313" key="9">
    <source>
        <dbReference type="Proteomes" id="UP000677875"/>
    </source>
</evidence>
<evidence type="ECO:0000256" key="6">
    <source>
        <dbReference type="SAM" id="MobiDB-lite"/>
    </source>
</evidence>
<feature type="transmembrane region" description="Helical" evidence="7">
    <location>
        <begin position="145"/>
        <end position="165"/>
    </location>
</feature>
<dbReference type="EMBL" id="JAGPNL010000001">
    <property type="protein sequence ID" value="MBQ0825881.1"/>
    <property type="molecule type" value="Genomic_DNA"/>
</dbReference>
<organism evidence="8 9">
    <name type="scientific">Streptomyces tagetis</name>
    <dbReference type="NCBI Taxonomy" id="2820809"/>
    <lineage>
        <taxon>Bacteria</taxon>
        <taxon>Bacillati</taxon>
        <taxon>Actinomycetota</taxon>
        <taxon>Actinomycetes</taxon>
        <taxon>Kitasatosporales</taxon>
        <taxon>Streptomycetaceae</taxon>
        <taxon>Streptomyces</taxon>
    </lineage>
</organism>
<keyword evidence="3 7" id="KW-0812">Transmembrane</keyword>
<dbReference type="GO" id="GO:0016020">
    <property type="term" value="C:membrane"/>
    <property type="evidence" value="ECO:0007669"/>
    <property type="project" value="UniProtKB-SubCell"/>
</dbReference>